<evidence type="ECO:0000256" key="2">
    <source>
        <dbReference type="ARBA" id="ARBA00022448"/>
    </source>
</evidence>
<sequence length="289" mass="31522">MEIVMQQIVNGIIVGSMYALMASGLSLIWGTMKMLNLAHGEFYMLGGYFMFFLNVGAGLNPIVAGILSIIGVFIVAIIVETIVIRFLIDKPGWEVNQLIATFGISILLQNLALKFWGERFQNIPYYVKTEVSFLNVNLSAQRLLILVVAILVIVLFWAFLKYSRFGNALRATSQDRDAATINGINTRVIYMLTFGISTLLATVAAIMLAPIYSVNPWMGAAPLLKALAVVVLGGLGSLVGAIVGGILLGLLEAFGILIFSSEWQNVIAFSVLILVLWIRPSGLFGAKEW</sequence>
<evidence type="ECO:0000256" key="3">
    <source>
        <dbReference type="ARBA" id="ARBA00022475"/>
    </source>
</evidence>
<feature type="transmembrane region" description="Helical" evidence="9">
    <location>
        <begin position="266"/>
        <end position="286"/>
    </location>
</feature>
<feature type="transmembrane region" description="Helical" evidence="9">
    <location>
        <begin position="65"/>
        <end position="88"/>
    </location>
</feature>
<dbReference type="InterPro" id="IPR001851">
    <property type="entry name" value="ABC_transp_permease"/>
</dbReference>
<dbReference type="KEGG" id="nmk:CHR53_15415"/>
<dbReference type="PANTHER" id="PTHR11795:SF445">
    <property type="entry name" value="AMINO ACID ABC TRANSPORTER PERMEASE PROTEIN"/>
    <property type="match status" value="1"/>
</dbReference>
<dbReference type="CDD" id="cd06582">
    <property type="entry name" value="TM_PBP1_LivH_like"/>
    <property type="match status" value="1"/>
</dbReference>
<feature type="transmembrane region" description="Helical" evidence="9">
    <location>
        <begin position="12"/>
        <end position="30"/>
    </location>
</feature>
<keyword evidence="7 9" id="KW-0472">Membrane</keyword>
<evidence type="ECO:0000313" key="11">
    <source>
        <dbReference type="Proteomes" id="UP000282892"/>
    </source>
</evidence>
<accession>A0A3T0I048</accession>
<keyword evidence="11" id="KW-1185">Reference proteome</keyword>
<feature type="transmembrane region" description="Helical" evidence="9">
    <location>
        <begin position="226"/>
        <end position="259"/>
    </location>
</feature>
<dbReference type="EMBL" id="CP022572">
    <property type="protein sequence ID" value="AZU62548.1"/>
    <property type="molecule type" value="Genomic_DNA"/>
</dbReference>
<dbReference type="Proteomes" id="UP000282892">
    <property type="component" value="Chromosome"/>
</dbReference>
<dbReference type="Pfam" id="PF02653">
    <property type="entry name" value="BPD_transp_2"/>
    <property type="match status" value="1"/>
</dbReference>
<keyword evidence="6 9" id="KW-1133">Transmembrane helix</keyword>
<name>A0A3T0I048_9BACI</name>
<evidence type="ECO:0000256" key="5">
    <source>
        <dbReference type="ARBA" id="ARBA00022970"/>
    </source>
</evidence>
<keyword evidence="2" id="KW-0813">Transport</keyword>
<keyword evidence="3" id="KW-1003">Cell membrane</keyword>
<organism evidence="10 11">
    <name type="scientific">Neobacillus mesonae</name>
    <dbReference type="NCBI Taxonomy" id="1193713"/>
    <lineage>
        <taxon>Bacteria</taxon>
        <taxon>Bacillati</taxon>
        <taxon>Bacillota</taxon>
        <taxon>Bacilli</taxon>
        <taxon>Bacillales</taxon>
        <taxon>Bacillaceae</taxon>
        <taxon>Neobacillus</taxon>
    </lineage>
</organism>
<evidence type="ECO:0000256" key="9">
    <source>
        <dbReference type="SAM" id="Phobius"/>
    </source>
</evidence>
<dbReference type="AlphaFoldDB" id="A0A3T0I048"/>
<evidence type="ECO:0000313" key="10">
    <source>
        <dbReference type="EMBL" id="AZU62548.1"/>
    </source>
</evidence>
<feature type="transmembrane region" description="Helical" evidence="9">
    <location>
        <begin position="188"/>
        <end position="214"/>
    </location>
</feature>
<dbReference type="RefSeq" id="WP_127487279.1">
    <property type="nucleotide sequence ID" value="NZ_CP022572.1"/>
</dbReference>
<proteinExistence type="inferred from homology"/>
<evidence type="ECO:0000256" key="8">
    <source>
        <dbReference type="ARBA" id="ARBA00037998"/>
    </source>
</evidence>
<reference evidence="10 11" key="1">
    <citation type="submission" date="2017-07" db="EMBL/GenBank/DDBJ databases">
        <title>The complete genome sequence of Bacillus mesonae strain H20-5, an efficient strain improving plant abiotic stress resistance.</title>
        <authorList>
            <person name="Kim S.Y."/>
            <person name="Song H."/>
            <person name="Sang M.K."/>
            <person name="Weon H.-Y."/>
            <person name="Song J."/>
        </authorList>
    </citation>
    <scope>NUCLEOTIDE SEQUENCE [LARGE SCALE GENOMIC DNA]</scope>
    <source>
        <strain evidence="10 11">H20-5</strain>
    </source>
</reference>
<dbReference type="GO" id="GO:0005886">
    <property type="term" value="C:plasma membrane"/>
    <property type="evidence" value="ECO:0007669"/>
    <property type="project" value="UniProtKB-SubCell"/>
</dbReference>
<dbReference type="GO" id="GO:0022857">
    <property type="term" value="F:transmembrane transporter activity"/>
    <property type="evidence" value="ECO:0007669"/>
    <property type="project" value="InterPro"/>
</dbReference>
<gene>
    <name evidence="10" type="ORF">CHR53_15415</name>
</gene>
<evidence type="ECO:0000256" key="4">
    <source>
        <dbReference type="ARBA" id="ARBA00022692"/>
    </source>
</evidence>
<comment type="similarity">
    <text evidence="8">Belongs to the binding-protein-dependent transport system permease family. LivHM subfamily.</text>
</comment>
<dbReference type="InterPro" id="IPR052157">
    <property type="entry name" value="BCAA_transport_permease"/>
</dbReference>
<evidence type="ECO:0008006" key="12">
    <source>
        <dbReference type="Google" id="ProtNLM"/>
    </source>
</evidence>
<keyword evidence="5" id="KW-0029">Amino-acid transport</keyword>
<evidence type="ECO:0000256" key="7">
    <source>
        <dbReference type="ARBA" id="ARBA00023136"/>
    </source>
</evidence>
<keyword evidence="4 9" id="KW-0812">Transmembrane</keyword>
<evidence type="ECO:0000256" key="1">
    <source>
        <dbReference type="ARBA" id="ARBA00004651"/>
    </source>
</evidence>
<dbReference type="OrthoDB" id="9807115at2"/>
<feature type="transmembrane region" description="Helical" evidence="9">
    <location>
        <begin position="42"/>
        <end position="59"/>
    </location>
</feature>
<feature type="transmembrane region" description="Helical" evidence="9">
    <location>
        <begin position="143"/>
        <end position="160"/>
    </location>
</feature>
<dbReference type="PANTHER" id="PTHR11795">
    <property type="entry name" value="BRANCHED-CHAIN AMINO ACID TRANSPORT SYSTEM PERMEASE PROTEIN LIVH"/>
    <property type="match status" value="1"/>
</dbReference>
<dbReference type="GO" id="GO:0006865">
    <property type="term" value="P:amino acid transport"/>
    <property type="evidence" value="ECO:0007669"/>
    <property type="project" value="UniProtKB-KW"/>
</dbReference>
<protein>
    <recommendedName>
        <fullName evidence="12">Branched-chain amino acid ABC transporter permease</fullName>
    </recommendedName>
</protein>
<comment type="subcellular location">
    <subcellularLocation>
        <location evidence="1">Cell membrane</location>
        <topology evidence="1">Multi-pass membrane protein</topology>
    </subcellularLocation>
</comment>
<evidence type="ECO:0000256" key="6">
    <source>
        <dbReference type="ARBA" id="ARBA00022989"/>
    </source>
</evidence>